<dbReference type="Gene3D" id="2.120.10.30">
    <property type="entry name" value="TolB, C-terminal domain"/>
    <property type="match status" value="2"/>
</dbReference>
<organism evidence="2 3">
    <name type="scientific">Hymenobacter volaticus</name>
    <dbReference type="NCBI Taxonomy" id="2932254"/>
    <lineage>
        <taxon>Bacteria</taxon>
        <taxon>Pseudomonadati</taxon>
        <taxon>Bacteroidota</taxon>
        <taxon>Cytophagia</taxon>
        <taxon>Cytophagales</taxon>
        <taxon>Hymenobacteraceae</taxon>
        <taxon>Hymenobacter</taxon>
    </lineage>
</organism>
<dbReference type="InterPro" id="IPR013431">
    <property type="entry name" value="Delta_60_rpt"/>
</dbReference>
<accession>A0ABY4G1N2</accession>
<evidence type="ECO:0000313" key="3">
    <source>
        <dbReference type="Proteomes" id="UP000830401"/>
    </source>
</evidence>
<dbReference type="EMBL" id="CP095061">
    <property type="protein sequence ID" value="UOQ64711.1"/>
    <property type="molecule type" value="Genomic_DNA"/>
</dbReference>
<dbReference type="NCBIfam" id="TIGR04183">
    <property type="entry name" value="Por_Secre_tail"/>
    <property type="match status" value="1"/>
</dbReference>
<gene>
    <name evidence="2" type="ORF">MUN86_14160</name>
</gene>
<dbReference type="RefSeq" id="WP_245118666.1">
    <property type="nucleotide sequence ID" value="NZ_CP095061.1"/>
</dbReference>
<dbReference type="PANTHER" id="PTHR35580:SF1">
    <property type="entry name" value="PHYTASE-LIKE DOMAIN-CONTAINING PROTEIN"/>
    <property type="match status" value="1"/>
</dbReference>
<dbReference type="Proteomes" id="UP000830401">
    <property type="component" value="Chromosome"/>
</dbReference>
<dbReference type="NCBIfam" id="TIGR02608">
    <property type="entry name" value="delta_60_rpt"/>
    <property type="match status" value="3"/>
</dbReference>
<feature type="chain" id="PRO_5045975020" evidence="1">
    <location>
        <begin position="25"/>
        <end position="1057"/>
    </location>
</feature>
<reference evidence="2" key="1">
    <citation type="submission" date="2022-04" db="EMBL/GenBank/DDBJ databases">
        <title>Hymenobacter sp. isolated from the air.</title>
        <authorList>
            <person name="Won M."/>
            <person name="Lee C.-M."/>
            <person name="Woen H.-Y."/>
            <person name="Kwon S.-W."/>
        </authorList>
    </citation>
    <scope>NUCLEOTIDE SEQUENCE</scope>
    <source>
        <strain evidence="2">5420S-77</strain>
    </source>
</reference>
<dbReference type="SUPFAM" id="SSF101898">
    <property type="entry name" value="NHL repeat"/>
    <property type="match status" value="3"/>
</dbReference>
<feature type="signal peptide" evidence="1">
    <location>
        <begin position="1"/>
        <end position="24"/>
    </location>
</feature>
<evidence type="ECO:0000313" key="2">
    <source>
        <dbReference type="EMBL" id="UOQ64711.1"/>
    </source>
</evidence>
<evidence type="ECO:0000256" key="1">
    <source>
        <dbReference type="SAM" id="SignalP"/>
    </source>
</evidence>
<keyword evidence="1" id="KW-0732">Signal</keyword>
<proteinExistence type="predicted"/>
<dbReference type="InterPro" id="IPR011042">
    <property type="entry name" value="6-blade_b-propeller_TolB-like"/>
</dbReference>
<name>A0ABY4G1N2_9BACT</name>
<protein>
    <submittedName>
        <fullName evidence="2">SBBP repeat-containing protein</fullName>
    </submittedName>
</protein>
<dbReference type="InterPro" id="IPR052918">
    <property type="entry name" value="Motility_Chemotaxis_Reg"/>
</dbReference>
<dbReference type="InterPro" id="IPR026444">
    <property type="entry name" value="Secre_tail"/>
</dbReference>
<keyword evidence="3" id="KW-1185">Reference proteome</keyword>
<sequence length="1057" mass="112080">MNYFFTRLLPLASGLLVQVPVTHAQTTPATPTAQAQRSIPVLSRVQALPPGAPALPQALLAVKAAGGAAQATRLHQRPQTKSVSQLSIPAPVRRTQESTLANERVIQEGVFTYRGPRSQIDRAAGVTVDAAGNFYVIGYGTRTELAPGDDFITIKYSASGQQLWVARYNVAPRSGSNRPTDVKVDATGNVYVTGYTFTDAATTANYATIKYSASGQQLWVAAYSGPNDSNDRTAELVLDKAGNVYVEGTTTVKYSPDGQQLWTAAGGDLALDATDNLYVSRSSGITKYTASGQQIWTTPAPAGAIYLDAAGQVYVVGGVDRGTSNADYVARKYDGATGQQLWEARYNSANNGQDEMVSAAVDAAGNVYITGNTYRSSNSTSDYATVKFSTSGQQLWEAIYNGAGSDIPGISQDVVRRLVLDAAGNVYVTGNTQPLLSVPTDYLTVKYNGATGQQVWDIQYNSMGGPRNGIDEVEDLAVDLTGNVYVTGTSLFSGVFTGNFTTVRYAQFKVQQAWEARFTGAGNSAEVAKDVVSDTAGNVYVTGYAYNGRNYDYATVKYNATGQQLWQARYNGPADNEDLPTNVVVDEAGNVYVSGTSYSATESDYATVKYSPTGQQLWVARYNGPASGYDLAAKVKVDAAGNVYVTGSSDNGSASRYDYATIKYASTGQQVWATRYNGPSNSFDLAADLTLDSEGNVYVTGTTYTDSQSDYATLRYAGADGQQEWEEIYNGTGDGYDEATKIVLAGPLNSVAVTGTSYGGTSTGYDFATIRYQTLSGLQAWVSRYNDPANGDDVAADVAVTSQGDVVVAGTSYGGRSADYSTVRYASNGQVVWNNRYDGPANSYDEAKAVAVNAAGNVYVTGLSYNSAATDDYATIEYAFSPNPNTTTSQLLWEARYNGSGNSYDEAAAINVDGANNVYVTGFSLGSGTSYDYATLKYSRVSVLSGPTALASAAPVKASSAPLAVAAASGRLQELAVYPNPSAGPTTVSFRPVLDGLAQVRVYNQLGQQVASLYEGTVHKGQHYEVALNSVKLAAGLYTCSLLVNGQRETVRLLVTR</sequence>
<dbReference type="PANTHER" id="PTHR35580">
    <property type="entry name" value="CELL SURFACE GLYCOPROTEIN (S-LAYER PROTEIN)-LIKE PROTEIN"/>
    <property type="match status" value="1"/>
</dbReference>